<gene>
    <name evidence="2" type="ORF">ACFQ1E_12060</name>
</gene>
<comment type="caution">
    <text evidence="2">The sequence shown here is derived from an EMBL/GenBank/DDBJ whole genome shotgun (WGS) entry which is preliminary data.</text>
</comment>
<sequence length="147" mass="15590">MTGRIAGIARHAESRGPIELLDRVRVTPEGGVEGDRNGGKNKRQVSLIEAGDWAAATAEAGADLPWWQRRANLLVEDFDLPHGGGVRVRIGADVVIELRTEIDPCARMDALAPGLRVALEPDWRGGAGGKVIAGGEIAVGDAIRIEQ</sequence>
<dbReference type="InterPro" id="IPR011037">
    <property type="entry name" value="Pyrv_Knase-like_insert_dom_sf"/>
</dbReference>
<feature type="domain" description="MOSC" evidence="1">
    <location>
        <begin position="18"/>
        <end position="146"/>
    </location>
</feature>
<evidence type="ECO:0000259" key="1">
    <source>
        <dbReference type="PROSITE" id="PS51340"/>
    </source>
</evidence>
<dbReference type="Pfam" id="PF03473">
    <property type="entry name" value="MOSC"/>
    <property type="match status" value="1"/>
</dbReference>
<evidence type="ECO:0000313" key="3">
    <source>
        <dbReference type="Proteomes" id="UP001596977"/>
    </source>
</evidence>
<dbReference type="Proteomes" id="UP001596977">
    <property type="component" value="Unassembled WGS sequence"/>
</dbReference>
<dbReference type="PANTHER" id="PTHR36930:SF1">
    <property type="entry name" value="MOSC DOMAIN-CONTAINING PROTEIN"/>
    <property type="match status" value="1"/>
</dbReference>
<dbReference type="PROSITE" id="PS51340">
    <property type="entry name" value="MOSC"/>
    <property type="match status" value="1"/>
</dbReference>
<accession>A0ABW3H6G7</accession>
<dbReference type="SUPFAM" id="SSF50800">
    <property type="entry name" value="PK beta-barrel domain-like"/>
    <property type="match status" value="1"/>
</dbReference>
<name>A0ABW3H6G7_9SPHN</name>
<dbReference type="Gene3D" id="2.40.33.20">
    <property type="entry name" value="PK beta-barrel domain-like"/>
    <property type="match status" value="1"/>
</dbReference>
<dbReference type="InterPro" id="IPR052716">
    <property type="entry name" value="MOSC_domain"/>
</dbReference>
<evidence type="ECO:0000313" key="2">
    <source>
        <dbReference type="EMBL" id="MFD0947075.1"/>
    </source>
</evidence>
<dbReference type="InterPro" id="IPR005302">
    <property type="entry name" value="MoCF_Sase_C"/>
</dbReference>
<protein>
    <submittedName>
        <fullName evidence="2">MOSC domain-containing protein</fullName>
    </submittedName>
</protein>
<dbReference type="PANTHER" id="PTHR36930">
    <property type="entry name" value="METAL-SULFUR CLUSTER BIOSYNTHESIS PROTEINS YUAD-RELATED"/>
    <property type="match status" value="1"/>
</dbReference>
<dbReference type="EMBL" id="JBHTJG010000005">
    <property type="protein sequence ID" value="MFD0947075.1"/>
    <property type="molecule type" value="Genomic_DNA"/>
</dbReference>
<organism evidence="2 3">
    <name type="scientific">Sphingomonas canadensis</name>
    <dbReference type="NCBI Taxonomy" id="1219257"/>
    <lineage>
        <taxon>Bacteria</taxon>
        <taxon>Pseudomonadati</taxon>
        <taxon>Pseudomonadota</taxon>
        <taxon>Alphaproteobacteria</taxon>
        <taxon>Sphingomonadales</taxon>
        <taxon>Sphingomonadaceae</taxon>
        <taxon>Sphingomonas</taxon>
    </lineage>
</organism>
<dbReference type="RefSeq" id="WP_264944589.1">
    <property type="nucleotide sequence ID" value="NZ_JAPDRA010000005.1"/>
</dbReference>
<reference evidence="3" key="1">
    <citation type="journal article" date="2019" name="Int. J. Syst. Evol. Microbiol.">
        <title>The Global Catalogue of Microorganisms (GCM) 10K type strain sequencing project: providing services to taxonomists for standard genome sequencing and annotation.</title>
        <authorList>
            <consortium name="The Broad Institute Genomics Platform"/>
            <consortium name="The Broad Institute Genome Sequencing Center for Infectious Disease"/>
            <person name="Wu L."/>
            <person name="Ma J."/>
        </authorList>
    </citation>
    <scope>NUCLEOTIDE SEQUENCE [LARGE SCALE GENOMIC DNA]</scope>
    <source>
        <strain evidence="3">CCUG 62982</strain>
    </source>
</reference>
<proteinExistence type="predicted"/>
<keyword evidence="3" id="KW-1185">Reference proteome</keyword>